<protein>
    <submittedName>
        <fullName evidence="1">Uncharacterized protein</fullName>
    </submittedName>
</protein>
<gene>
    <name evidence="1" type="ORF">MNVI_38910</name>
</gene>
<dbReference type="EMBL" id="AP022583">
    <property type="protein sequence ID" value="BBY08573.1"/>
    <property type="molecule type" value="Genomic_DNA"/>
</dbReference>
<dbReference type="RefSeq" id="WP_169922506.1">
    <property type="nucleotide sequence ID" value="NZ_AP022583.1"/>
</dbReference>
<dbReference type="Proteomes" id="UP000466894">
    <property type="component" value="Chromosome"/>
</dbReference>
<accession>A0A7I7PIX0</accession>
<organism evidence="1 2">
    <name type="scientific">Mycobacterium noviomagense</name>
    <dbReference type="NCBI Taxonomy" id="459858"/>
    <lineage>
        <taxon>Bacteria</taxon>
        <taxon>Bacillati</taxon>
        <taxon>Actinomycetota</taxon>
        <taxon>Actinomycetes</taxon>
        <taxon>Mycobacteriales</taxon>
        <taxon>Mycobacteriaceae</taxon>
        <taxon>Mycobacterium</taxon>
    </lineage>
</organism>
<dbReference type="AlphaFoldDB" id="A0A7I7PIX0"/>
<reference evidence="1 2" key="1">
    <citation type="journal article" date="2019" name="Emerg. Microbes Infect.">
        <title>Comprehensive subspecies identification of 175 nontuberculous mycobacteria species based on 7547 genomic profiles.</title>
        <authorList>
            <person name="Matsumoto Y."/>
            <person name="Kinjo T."/>
            <person name="Motooka D."/>
            <person name="Nabeya D."/>
            <person name="Jung N."/>
            <person name="Uechi K."/>
            <person name="Horii T."/>
            <person name="Iida T."/>
            <person name="Fujita J."/>
            <person name="Nakamura S."/>
        </authorList>
    </citation>
    <scope>NUCLEOTIDE SEQUENCE [LARGE SCALE GENOMIC DNA]</scope>
    <source>
        <strain evidence="1 2">JCM 16367</strain>
    </source>
</reference>
<sequence>MTGVNKGIWEIVEFRTAGGLGTIALVFGDCGTRQHWRAGIEAITKNHRNA</sequence>
<evidence type="ECO:0000313" key="1">
    <source>
        <dbReference type="EMBL" id="BBY08573.1"/>
    </source>
</evidence>
<dbReference type="KEGG" id="mnv:MNVI_38910"/>
<name>A0A7I7PIX0_9MYCO</name>
<evidence type="ECO:0000313" key="2">
    <source>
        <dbReference type="Proteomes" id="UP000466894"/>
    </source>
</evidence>
<proteinExistence type="predicted"/>